<evidence type="ECO:0000313" key="2">
    <source>
        <dbReference type="EMBL" id="MED5053062.1"/>
    </source>
</evidence>
<dbReference type="EMBL" id="JARTLI010000038">
    <property type="protein sequence ID" value="MED5053062.1"/>
    <property type="molecule type" value="Genomic_DNA"/>
</dbReference>
<proteinExistence type="predicted"/>
<gene>
    <name evidence="2" type="ORF">P9850_14765</name>
</gene>
<evidence type="ECO:0000256" key="1">
    <source>
        <dbReference type="SAM" id="MobiDB-lite"/>
    </source>
</evidence>
<evidence type="ECO:0000313" key="3">
    <source>
        <dbReference type="Proteomes" id="UP001339962"/>
    </source>
</evidence>
<sequence length="44" mass="5258">MKNTRRKKTKEASKQTAWEKLREQMAKKIASRQQHSQQTNSSLR</sequence>
<protein>
    <submittedName>
        <fullName evidence="2">Uncharacterized protein</fullName>
    </submittedName>
</protein>
<name>A0ABD5IXH3_9BACL</name>
<accession>A0ABD5IXH3</accession>
<organism evidence="2 3">
    <name type="scientific">Anoxybacteroides rupiense</name>
    <dbReference type="NCBI Taxonomy" id="311460"/>
    <lineage>
        <taxon>Bacteria</taxon>
        <taxon>Bacillati</taxon>
        <taxon>Bacillota</taxon>
        <taxon>Bacilli</taxon>
        <taxon>Bacillales</taxon>
        <taxon>Anoxybacillaceae</taxon>
        <taxon>Anoxybacteroides</taxon>
    </lineage>
</organism>
<dbReference type="AlphaFoldDB" id="A0ABD5IXH3"/>
<feature type="region of interest" description="Disordered" evidence="1">
    <location>
        <begin position="25"/>
        <end position="44"/>
    </location>
</feature>
<dbReference type="RefSeq" id="WP_255357517.1">
    <property type="nucleotide sequence ID" value="NZ_JAHSSG010000011.1"/>
</dbReference>
<feature type="compositionally biased region" description="Polar residues" evidence="1">
    <location>
        <begin position="31"/>
        <end position="44"/>
    </location>
</feature>
<reference evidence="2 3" key="1">
    <citation type="submission" date="2023-03" db="EMBL/GenBank/DDBJ databases">
        <title>Bacillus Genome Sequencing.</title>
        <authorList>
            <person name="Dunlap C."/>
        </authorList>
    </citation>
    <scope>NUCLEOTIDE SEQUENCE [LARGE SCALE GENOMIC DNA]</scope>
    <source>
        <strain evidence="2 3">NRS-38</strain>
    </source>
</reference>
<dbReference type="Proteomes" id="UP001339962">
    <property type="component" value="Unassembled WGS sequence"/>
</dbReference>
<comment type="caution">
    <text evidence="2">The sequence shown here is derived from an EMBL/GenBank/DDBJ whole genome shotgun (WGS) entry which is preliminary data.</text>
</comment>